<name>A0A9P8PAV8_9ASCO</name>
<evidence type="ECO:0000313" key="10">
    <source>
        <dbReference type="Proteomes" id="UP000769157"/>
    </source>
</evidence>
<feature type="compositionally biased region" description="Low complexity" evidence="7">
    <location>
        <begin position="636"/>
        <end position="649"/>
    </location>
</feature>
<dbReference type="InterPro" id="IPR000905">
    <property type="entry name" value="Gcp-like_dom"/>
</dbReference>
<dbReference type="OrthoDB" id="10259622at2759"/>
<dbReference type="RefSeq" id="XP_046062391.1">
    <property type="nucleotide sequence ID" value="XM_046202524.1"/>
</dbReference>
<dbReference type="InterPro" id="IPR043129">
    <property type="entry name" value="ATPase_NBD"/>
</dbReference>
<evidence type="ECO:0000256" key="3">
    <source>
        <dbReference type="ARBA" id="ARBA00022694"/>
    </source>
</evidence>
<dbReference type="PANTHER" id="PTHR11735">
    <property type="entry name" value="TRNA N6-ADENOSINE THREONYLCARBAMOYLTRANSFERASE"/>
    <property type="match status" value="1"/>
</dbReference>
<evidence type="ECO:0000256" key="2">
    <source>
        <dbReference type="ARBA" id="ARBA00022679"/>
    </source>
</evidence>
<keyword evidence="4" id="KW-0479">Metal-binding</keyword>
<gene>
    <name evidence="9" type="ORF">OGAPHI_001731</name>
</gene>
<organism evidence="9 10">
    <name type="scientific">Ogataea philodendri</name>
    <dbReference type="NCBI Taxonomy" id="1378263"/>
    <lineage>
        <taxon>Eukaryota</taxon>
        <taxon>Fungi</taxon>
        <taxon>Dikarya</taxon>
        <taxon>Ascomycota</taxon>
        <taxon>Saccharomycotina</taxon>
        <taxon>Pichiomycetes</taxon>
        <taxon>Pichiales</taxon>
        <taxon>Pichiaceae</taxon>
        <taxon>Ogataea</taxon>
    </lineage>
</organism>
<comment type="caution">
    <text evidence="9">The sequence shown here is derived from an EMBL/GenBank/DDBJ whole genome shotgun (WGS) entry which is preliminary data.</text>
</comment>
<keyword evidence="3" id="KW-0819">tRNA processing</keyword>
<dbReference type="EMBL" id="JAEUBE010000158">
    <property type="protein sequence ID" value="KAH3667977.1"/>
    <property type="molecule type" value="Genomic_DNA"/>
</dbReference>
<dbReference type="InterPro" id="IPR017861">
    <property type="entry name" value="KAE1/TsaD"/>
</dbReference>
<evidence type="ECO:0000256" key="1">
    <source>
        <dbReference type="ARBA" id="ARBA00012156"/>
    </source>
</evidence>
<reference evidence="9" key="2">
    <citation type="submission" date="2021-01" db="EMBL/GenBank/DDBJ databases">
        <authorList>
            <person name="Schikora-Tamarit M.A."/>
        </authorList>
    </citation>
    <scope>NUCLEOTIDE SEQUENCE</scope>
    <source>
        <strain evidence="9">CBS6075</strain>
    </source>
</reference>
<comment type="catalytic activity">
    <reaction evidence="6">
        <text>L-threonylcarbamoyladenylate + adenosine(37) in tRNA = N(6)-L-threonylcarbamoyladenosine(37) in tRNA + AMP + H(+)</text>
        <dbReference type="Rhea" id="RHEA:37059"/>
        <dbReference type="Rhea" id="RHEA-COMP:10162"/>
        <dbReference type="Rhea" id="RHEA-COMP:10163"/>
        <dbReference type="ChEBI" id="CHEBI:15378"/>
        <dbReference type="ChEBI" id="CHEBI:73682"/>
        <dbReference type="ChEBI" id="CHEBI:74411"/>
        <dbReference type="ChEBI" id="CHEBI:74418"/>
        <dbReference type="ChEBI" id="CHEBI:456215"/>
        <dbReference type="EC" id="2.3.1.234"/>
    </reaction>
</comment>
<dbReference type="AlphaFoldDB" id="A0A9P8PAV8"/>
<protein>
    <recommendedName>
        <fullName evidence="1">N(6)-L-threonylcarbamoyladenine synthase</fullName>
        <ecNumber evidence="1">2.3.1.234</ecNumber>
    </recommendedName>
</protein>
<evidence type="ECO:0000256" key="5">
    <source>
        <dbReference type="ARBA" id="ARBA00023315"/>
    </source>
</evidence>
<reference evidence="9" key="1">
    <citation type="journal article" date="2021" name="Open Biol.">
        <title>Shared evolutionary footprints suggest mitochondrial oxidative damage underlies multiple complex I losses in fungi.</title>
        <authorList>
            <person name="Schikora-Tamarit M.A."/>
            <person name="Marcet-Houben M."/>
            <person name="Nosek J."/>
            <person name="Gabaldon T."/>
        </authorList>
    </citation>
    <scope>NUCLEOTIDE SEQUENCE</scope>
    <source>
        <strain evidence="9">CBS6075</strain>
    </source>
</reference>
<keyword evidence="2" id="KW-0808">Transferase</keyword>
<evidence type="ECO:0000256" key="7">
    <source>
        <dbReference type="SAM" id="MobiDB-lite"/>
    </source>
</evidence>
<dbReference type="PRINTS" id="PR00789">
    <property type="entry name" value="OSIALOPTASE"/>
</dbReference>
<accession>A0A9P8PAV8</accession>
<dbReference type="Proteomes" id="UP000769157">
    <property type="component" value="Unassembled WGS sequence"/>
</dbReference>
<feature type="compositionally biased region" description="Acidic residues" evidence="7">
    <location>
        <begin position="615"/>
        <end position="635"/>
    </location>
</feature>
<dbReference type="NCBIfam" id="TIGR00329">
    <property type="entry name" value="gcp_kae1"/>
    <property type="match status" value="1"/>
</dbReference>
<dbReference type="SUPFAM" id="SSF53067">
    <property type="entry name" value="Actin-like ATPase domain"/>
    <property type="match status" value="2"/>
</dbReference>
<evidence type="ECO:0000256" key="6">
    <source>
        <dbReference type="ARBA" id="ARBA00048117"/>
    </source>
</evidence>
<proteinExistence type="predicted"/>
<evidence type="ECO:0000256" key="4">
    <source>
        <dbReference type="ARBA" id="ARBA00022723"/>
    </source>
</evidence>
<dbReference type="GO" id="GO:0005739">
    <property type="term" value="C:mitochondrion"/>
    <property type="evidence" value="ECO:0007669"/>
    <property type="project" value="TreeGrafter"/>
</dbReference>
<dbReference type="EC" id="2.3.1.234" evidence="1"/>
<dbReference type="GeneID" id="70233698"/>
<dbReference type="GO" id="GO:0046872">
    <property type="term" value="F:metal ion binding"/>
    <property type="evidence" value="ECO:0007669"/>
    <property type="project" value="UniProtKB-KW"/>
</dbReference>
<sequence>MILGWYESDSLFGGSWGARSSHGGRVWVSRSGTAMFDVDSTLDMDSQITVSGVGYISIHTSCDDACVTLMDRFSRSQRPKIVAERKHTLDSANAGGVIPTDAAIHNRTYVALLTQELLKEYGWIGANRPDLVCATRGPGMVGSLVGGYQLAQGLSVAWDVPLVGVNHMLGHLLTPRLQSNGKAPEFPFLSLMASGGHTMCVLSHSLVDHEILVDTLDIAAGDALDKCGRELGFSGNMIGKELATFVEKNAGLIDEEPLFTFKEPLLNAPGRKNVIAYSFGSFISQLRSHLDRHFPSNELNDHARANVGHQLMKTVFQHMLTKIRLALKMRRVYVKSFVCSGGVASNQLLRNMIKQQLPFIRKKYFPEPRLCIDNATMIGWAGIELYESGVVTPIGKTVVRKWPLSELDDRRKHRSEFAVVSSRWSCSISSDAVRLLAVFETPVRESSASRCFVTRDLRVFSSGPSRKSVVGALREQFMNNSPTPIQLNRDMLRSIADSSSKISSWPENCFMKLFVNSLKSKTRCDRPNFRFFVASLACKPISFNVAESLATMFDWIDVFVSEKRWSAKSSDFATALMPFSRAISVRWLTRSRSSRRYFACNSNCSRSDISRLETSDSDSGDESDDENSSSEDPDSSDSSSDSSSTDGSSWCKDAKLGSSAKGDGDMRIGCSVDGAGNEDGRPTLVAVPMNVFKYCKNSRDPVRMCGISVPPSPTNAATTCWPSEKSSHIDHWLWCSFPVVRSFRKWTANFGGAASCSWTCSVESAVASRCSEFWVL</sequence>
<evidence type="ECO:0000313" key="9">
    <source>
        <dbReference type="EMBL" id="KAH3667977.1"/>
    </source>
</evidence>
<dbReference type="Gene3D" id="3.30.420.40">
    <property type="match status" value="2"/>
</dbReference>
<dbReference type="PANTHER" id="PTHR11735:SF6">
    <property type="entry name" value="TRNA N6-ADENOSINE THREONYLCARBAMOYLTRANSFERASE, MITOCHONDRIAL"/>
    <property type="match status" value="1"/>
</dbReference>
<dbReference type="GO" id="GO:0072670">
    <property type="term" value="P:mitochondrial tRNA threonylcarbamoyladenosine modification"/>
    <property type="evidence" value="ECO:0007669"/>
    <property type="project" value="TreeGrafter"/>
</dbReference>
<keyword evidence="5" id="KW-0012">Acyltransferase</keyword>
<dbReference type="GO" id="GO:0061711">
    <property type="term" value="F:tRNA N(6)-L-threonylcarbamoyladenine synthase activity"/>
    <property type="evidence" value="ECO:0007669"/>
    <property type="project" value="UniProtKB-EC"/>
</dbReference>
<evidence type="ECO:0000259" key="8">
    <source>
        <dbReference type="Pfam" id="PF00814"/>
    </source>
</evidence>
<feature type="domain" description="Gcp-like" evidence="8">
    <location>
        <begin position="82"/>
        <end position="380"/>
    </location>
</feature>
<dbReference type="Pfam" id="PF00814">
    <property type="entry name" value="TsaD"/>
    <property type="match status" value="1"/>
</dbReference>
<keyword evidence="10" id="KW-1185">Reference proteome</keyword>
<feature type="region of interest" description="Disordered" evidence="7">
    <location>
        <begin position="610"/>
        <end position="651"/>
    </location>
</feature>